<organism evidence="1 2">
    <name type="scientific">Planctopirus hydrillae</name>
    <dbReference type="NCBI Taxonomy" id="1841610"/>
    <lineage>
        <taxon>Bacteria</taxon>
        <taxon>Pseudomonadati</taxon>
        <taxon>Planctomycetota</taxon>
        <taxon>Planctomycetia</taxon>
        <taxon>Planctomycetales</taxon>
        <taxon>Planctomycetaceae</taxon>
        <taxon>Planctopirus</taxon>
    </lineage>
</organism>
<dbReference type="SUPFAM" id="SSF48452">
    <property type="entry name" value="TPR-like"/>
    <property type="match status" value="1"/>
</dbReference>
<evidence type="ECO:0008006" key="3">
    <source>
        <dbReference type="Google" id="ProtNLM"/>
    </source>
</evidence>
<dbReference type="Proteomes" id="UP000094828">
    <property type="component" value="Unassembled WGS sequence"/>
</dbReference>
<gene>
    <name evidence="1" type="ORF">A6X21_12865</name>
</gene>
<dbReference type="InterPro" id="IPR011990">
    <property type="entry name" value="TPR-like_helical_dom_sf"/>
</dbReference>
<protein>
    <recommendedName>
        <fullName evidence="3">Enzyme of heme biosynthesis</fullName>
    </recommendedName>
</protein>
<evidence type="ECO:0000313" key="1">
    <source>
        <dbReference type="EMBL" id="ODA28580.1"/>
    </source>
</evidence>
<reference evidence="1 2" key="1">
    <citation type="submission" date="2016-05" db="EMBL/GenBank/DDBJ databases">
        <title>Genomic and physiological characterization of Planctopirus sp. isolated from fresh water lake.</title>
        <authorList>
            <person name="Subhash Y."/>
            <person name="Ramana C."/>
        </authorList>
    </citation>
    <scope>NUCLEOTIDE SEQUENCE [LARGE SCALE GENOMIC DNA]</scope>
    <source>
        <strain evidence="1 2">JC280</strain>
    </source>
</reference>
<keyword evidence="2" id="KW-1185">Reference proteome</keyword>
<dbReference type="RefSeq" id="WP_068851925.1">
    <property type="nucleotide sequence ID" value="NZ_LYDR01000152.1"/>
</dbReference>
<accession>A0A1C3E5R7</accession>
<dbReference type="OrthoDB" id="280886at2"/>
<proteinExistence type="predicted"/>
<name>A0A1C3E5R7_9PLAN</name>
<dbReference type="AlphaFoldDB" id="A0A1C3E5R7"/>
<evidence type="ECO:0000313" key="2">
    <source>
        <dbReference type="Proteomes" id="UP000094828"/>
    </source>
</evidence>
<dbReference type="Gene3D" id="1.25.40.10">
    <property type="entry name" value="Tetratricopeptide repeat domain"/>
    <property type="match status" value="1"/>
</dbReference>
<dbReference type="STRING" id="1841610.A6X21_12865"/>
<sequence length="103" mass="11206">MSRLEKLKQMLQETPQDSFLRYALALELVKAGETTSGLEALDSLIADDPDYVAAYFQKAQVLAEDEQTVLAREACQAGIVAAKRVGDAHAAGEMTAFLETLED</sequence>
<dbReference type="EMBL" id="LYDR01000152">
    <property type="protein sequence ID" value="ODA28580.1"/>
    <property type="molecule type" value="Genomic_DNA"/>
</dbReference>
<comment type="caution">
    <text evidence="1">The sequence shown here is derived from an EMBL/GenBank/DDBJ whole genome shotgun (WGS) entry which is preliminary data.</text>
</comment>